<reference evidence="1 2" key="1">
    <citation type="submission" date="2015-11" db="EMBL/GenBank/DDBJ databases">
        <title>Genomes and virulence difference between two physiological races of Phytophthora nicotianae.</title>
        <authorList>
            <person name="Liu H."/>
            <person name="Ma X."/>
            <person name="Yu H."/>
            <person name="Fang D."/>
            <person name="Li Y."/>
            <person name="Wang X."/>
            <person name="Wang W."/>
            <person name="Dong Y."/>
            <person name="Xiao B."/>
        </authorList>
    </citation>
    <scope>NUCLEOTIDE SEQUENCE [LARGE SCALE GENOMIC DNA]</scope>
    <source>
        <strain evidence="2">race 0</strain>
    </source>
</reference>
<dbReference type="EMBL" id="LNFO01005577">
    <property type="protein sequence ID" value="KUF77425.1"/>
    <property type="molecule type" value="Genomic_DNA"/>
</dbReference>
<evidence type="ECO:0008006" key="3">
    <source>
        <dbReference type="Google" id="ProtNLM"/>
    </source>
</evidence>
<comment type="caution">
    <text evidence="1">The sequence shown here is derived from an EMBL/GenBank/DDBJ whole genome shotgun (WGS) entry which is preliminary data.</text>
</comment>
<evidence type="ECO:0000313" key="1">
    <source>
        <dbReference type="EMBL" id="KUF77425.1"/>
    </source>
</evidence>
<name>A0A0W8C0A1_PHYNI</name>
<dbReference type="OMA" id="MENRFTR"/>
<gene>
    <name evidence="1" type="ORF">AM587_10003348</name>
</gene>
<organism evidence="1 2">
    <name type="scientific">Phytophthora nicotianae</name>
    <name type="common">Potato buckeye rot agent</name>
    <name type="synonym">Phytophthora parasitica</name>
    <dbReference type="NCBI Taxonomy" id="4792"/>
    <lineage>
        <taxon>Eukaryota</taxon>
        <taxon>Sar</taxon>
        <taxon>Stramenopiles</taxon>
        <taxon>Oomycota</taxon>
        <taxon>Peronosporomycetes</taxon>
        <taxon>Peronosporales</taxon>
        <taxon>Peronosporaceae</taxon>
        <taxon>Phytophthora</taxon>
    </lineage>
</organism>
<evidence type="ECO:0000313" key="2">
    <source>
        <dbReference type="Proteomes" id="UP000052943"/>
    </source>
</evidence>
<proteinExistence type="predicted"/>
<sequence>MDIYRGFVYTEMGDSLTDLPEARWNACEQPLFILGFFLRPEYVVKARNLPPTVITELDDVCQFAQYYYRRFVNEDDSGLRGEMFDWIQGSYTTSRSAAFSSDAVSTFLEYAKNTKTNRKLPVLALTILSIAVNRATCERLFGELALIRTSK</sequence>
<dbReference type="AlphaFoldDB" id="A0A0W8C0A1"/>
<dbReference type="Proteomes" id="UP000052943">
    <property type="component" value="Unassembled WGS sequence"/>
</dbReference>
<protein>
    <recommendedName>
        <fullName evidence="3">HAT C-terminal dimerisation domain-containing protein</fullName>
    </recommendedName>
</protein>
<accession>A0A0W8C0A1</accession>